<proteinExistence type="predicted"/>
<feature type="chain" id="PRO_5026062814" evidence="1">
    <location>
        <begin position="24"/>
        <end position="168"/>
    </location>
</feature>
<dbReference type="RefSeq" id="WP_160346179.1">
    <property type="nucleotide sequence ID" value="NZ_WKJZ01000002.1"/>
</dbReference>
<evidence type="ECO:0000259" key="2">
    <source>
        <dbReference type="Pfam" id="PF08239"/>
    </source>
</evidence>
<sequence length="168" mass="17761">MTKLLHTCLVALLLTLYSGLALSELRQAQTVQDSELRADPSHNASSLGRIGKQASVMVQARQGGWYQVRTSTGQEGWLPLLSLRFVKQTQGSGSSNLGNLLSLGSKAAPASGVATGVRGISDEQLKSAAGSLPANLYDLEHFAAQPAEARAFAQQGGLQSQPLPYSRQ</sequence>
<dbReference type="InterPro" id="IPR003646">
    <property type="entry name" value="SH3-like_bac-type"/>
</dbReference>
<evidence type="ECO:0000313" key="3">
    <source>
        <dbReference type="EMBL" id="MVW76180.1"/>
    </source>
</evidence>
<protein>
    <submittedName>
        <fullName evidence="3">SH3 domain-containing protein</fullName>
    </submittedName>
</protein>
<accession>A0A6I4KU52</accession>
<dbReference type="Proteomes" id="UP000429555">
    <property type="component" value="Unassembled WGS sequence"/>
</dbReference>
<name>A0A6I4KU52_9PSED</name>
<reference evidence="3 4" key="1">
    <citation type="submission" date="2019-11" db="EMBL/GenBank/DDBJ databases">
        <title>Pseudomonas flavidum sp. nov., isolated from Baiyang Lake.</title>
        <authorList>
            <person name="Zhao Y."/>
        </authorList>
    </citation>
    <scope>NUCLEOTIDE SEQUENCE [LARGE SCALE GENOMIC DNA]</scope>
    <source>
        <strain evidence="4">R-22-3 w-18</strain>
    </source>
</reference>
<organism evidence="3 4">
    <name type="scientific">Pseudomonas xionganensis</name>
    <dbReference type="NCBI Taxonomy" id="2654845"/>
    <lineage>
        <taxon>Bacteria</taxon>
        <taxon>Pseudomonadati</taxon>
        <taxon>Pseudomonadota</taxon>
        <taxon>Gammaproteobacteria</taxon>
        <taxon>Pseudomonadales</taxon>
        <taxon>Pseudomonadaceae</taxon>
        <taxon>Pseudomonas</taxon>
    </lineage>
</organism>
<gene>
    <name evidence="3" type="ORF">GJV18_12735</name>
</gene>
<dbReference type="EMBL" id="WKJZ01000002">
    <property type="protein sequence ID" value="MVW76180.1"/>
    <property type="molecule type" value="Genomic_DNA"/>
</dbReference>
<evidence type="ECO:0000313" key="4">
    <source>
        <dbReference type="Proteomes" id="UP000429555"/>
    </source>
</evidence>
<dbReference type="Pfam" id="PF08239">
    <property type="entry name" value="SH3_3"/>
    <property type="match status" value="1"/>
</dbReference>
<keyword evidence="1" id="KW-0732">Signal</keyword>
<feature type="domain" description="SH3b" evidence="2">
    <location>
        <begin position="36"/>
        <end position="78"/>
    </location>
</feature>
<comment type="caution">
    <text evidence="3">The sequence shown here is derived from an EMBL/GenBank/DDBJ whole genome shotgun (WGS) entry which is preliminary data.</text>
</comment>
<keyword evidence="4" id="KW-1185">Reference proteome</keyword>
<feature type="signal peptide" evidence="1">
    <location>
        <begin position="1"/>
        <end position="23"/>
    </location>
</feature>
<evidence type="ECO:0000256" key="1">
    <source>
        <dbReference type="SAM" id="SignalP"/>
    </source>
</evidence>
<dbReference type="Gene3D" id="2.30.30.40">
    <property type="entry name" value="SH3 Domains"/>
    <property type="match status" value="1"/>
</dbReference>
<dbReference type="AlphaFoldDB" id="A0A6I4KU52"/>